<dbReference type="PROSITE" id="PS50851">
    <property type="entry name" value="CHEW"/>
    <property type="match status" value="1"/>
</dbReference>
<dbReference type="InterPro" id="IPR036061">
    <property type="entry name" value="CheW-like_dom_sf"/>
</dbReference>
<organism evidence="7 8">
    <name type="scientific">Anaerobacillus alkalidiazotrophicus</name>
    <dbReference type="NCBI Taxonomy" id="472963"/>
    <lineage>
        <taxon>Bacteria</taxon>
        <taxon>Bacillati</taxon>
        <taxon>Bacillota</taxon>
        <taxon>Bacilli</taxon>
        <taxon>Bacillales</taxon>
        <taxon>Bacillaceae</taxon>
        <taxon>Anaerobacillus</taxon>
    </lineage>
</organism>
<dbReference type="Gene3D" id="2.40.50.180">
    <property type="entry name" value="CheA-289, Domain 4"/>
    <property type="match status" value="1"/>
</dbReference>
<comment type="subcellular location">
    <subcellularLocation>
        <location evidence="1">Cytoplasm</location>
    </subcellularLocation>
</comment>
<name>A0A1S2M8L5_9BACI</name>
<sequence length="132" mass="14710">MNVKEITECQTMTMVPNSPTYIEGVINLRGNVIPVINLKKKFHLIDTKIKETSKVIISSLEDNQVGFIVDDASQVLTLMQSDIQSRPELLGVINEKYVNGIAKVEEKLIILIDLLETLTADEIEAIKDTKVG</sequence>
<dbReference type="SMART" id="SM00260">
    <property type="entry name" value="CheW"/>
    <property type="match status" value="1"/>
</dbReference>
<evidence type="ECO:0000256" key="4">
    <source>
        <dbReference type="ARBA" id="ARBA00022500"/>
    </source>
</evidence>
<evidence type="ECO:0000256" key="2">
    <source>
        <dbReference type="ARBA" id="ARBA00021483"/>
    </source>
</evidence>
<dbReference type="AlphaFoldDB" id="A0A1S2M8L5"/>
<evidence type="ECO:0000313" key="6">
    <source>
        <dbReference type="EMBL" id="OIJ18570.1"/>
    </source>
</evidence>
<reference evidence="7 8" key="1">
    <citation type="submission" date="2016-10" db="EMBL/GenBank/DDBJ databases">
        <title>Draft genome sequences of four alkaliphilic bacteria belonging to the Anaerobacillus genus.</title>
        <authorList>
            <person name="Bassil N.M."/>
            <person name="Lloyd J.R."/>
        </authorList>
    </citation>
    <scope>NUCLEOTIDE SEQUENCE [LARGE SCALE GENOMIC DNA]</scope>
    <source>
        <strain evidence="7 8">DSM 22531</strain>
    </source>
</reference>
<dbReference type="SUPFAM" id="SSF50341">
    <property type="entry name" value="CheW-like"/>
    <property type="match status" value="1"/>
</dbReference>
<keyword evidence="3" id="KW-0963">Cytoplasm</keyword>
<dbReference type="GO" id="GO:0006935">
    <property type="term" value="P:chemotaxis"/>
    <property type="evidence" value="ECO:0007669"/>
    <property type="project" value="UniProtKB-KW"/>
</dbReference>
<dbReference type="EMBL" id="MLQS01000030">
    <property type="protein sequence ID" value="OIJ18570.1"/>
    <property type="molecule type" value="Genomic_DNA"/>
</dbReference>
<evidence type="ECO:0000313" key="7">
    <source>
        <dbReference type="EMBL" id="OIJ20015.1"/>
    </source>
</evidence>
<dbReference type="STRING" id="472963.BKP45_11200"/>
<dbReference type="InterPro" id="IPR002545">
    <property type="entry name" value="CheW-lke_dom"/>
</dbReference>
<dbReference type="GO" id="GO:0005829">
    <property type="term" value="C:cytosol"/>
    <property type="evidence" value="ECO:0007669"/>
    <property type="project" value="TreeGrafter"/>
</dbReference>
<dbReference type="EMBL" id="MLQS01000017">
    <property type="protein sequence ID" value="OIJ20015.1"/>
    <property type="molecule type" value="Genomic_DNA"/>
</dbReference>
<dbReference type="InterPro" id="IPR039315">
    <property type="entry name" value="CheW"/>
</dbReference>
<dbReference type="PANTHER" id="PTHR22617:SF23">
    <property type="entry name" value="CHEMOTAXIS PROTEIN CHEW"/>
    <property type="match status" value="1"/>
</dbReference>
<feature type="domain" description="CheW-like" evidence="5">
    <location>
        <begin position="1"/>
        <end position="123"/>
    </location>
</feature>
<comment type="caution">
    <text evidence="7">The sequence shown here is derived from an EMBL/GenBank/DDBJ whole genome shotgun (WGS) entry which is preliminary data.</text>
</comment>
<dbReference type="Pfam" id="PF01584">
    <property type="entry name" value="CheW"/>
    <property type="match status" value="1"/>
</dbReference>
<gene>
    <name evidence="7" type="ORF">BKP45_11200</name>
    <name evidence="6" type="ORF">BKP45_16915</name>
</gene>
<accession>A0A1S2M8L5</accession>
<evidence type="ECO:0000259" key="5">
    <source>
        <dbReference type="PROSITE" id="PS50851"/>
    </source>
</evidence>
<keyword evidence="4" id="KW-0145">Chemotaxis</keyword>
<proteinExistence type="predicted"/>
<protein>
    <recommendedName>
        <fullName evidence="2">Chemotaxis protein CheW</fullName>
    </recommendedName>
</protein>
<evidence type="ECO:0000313" key="8">
    <source>
        <dbReference type="Proteomes" id="UP000180057"/>
    </source>
</evidence>
<dbReference type="GO" id="GO:0007165">
    <property type="term" value="P:signal transduction"/>
    <property type="evidence" value="ECO:0007669"/>
    <property type="project" value="InterPro"/>
</dbReference>
<evidence type="ECO:0000256" key="1">
    <source>
        <dbReference type="ARBA" id="ARBA00004496"/>
    </source>
</evidence>
<evidence type="ECO:0000256" key="3">
    <source>
        <dbReference type="ARBA" id="ARBA00022490"/>
    </source>
</evidence>
<dbReference type="FunFam" id="2.40.50.180:FF:000002">
    <property type="entry name" value="Chemotaxis protein CheW"/>
    <property type="match status" value="1"/>
</dbReference>
<dbReference type="Proteomes" id="UP000180057">
    <property type="component" value="Unassembled WGS sequence"/>
</dbReference>
<dbReference type="PANTHER" id="PTHR22617">
    <property type="entry name" value="CHEMOTAXIS SENSOR HISTIDINE KINASE-RELATED"/>
    <property type="match status" value="1"/>
</dbReference>
<keyword evidence="8" id="KW-1185">Reference proteome</keyword>
<dbReference type="Gene3D" id="2.30.30.40">
    <property type="entry name" value="SH3 Domains"/>
    <property type="match status" value="1"/>
</dbReference>